<dbReference type="InParanoid" id="A0A6P7H775"/>
<sequence length="149" mass="17450">MLRAGPSNIAQNPGVLQPSEPLSANICKRHRREPVYFGDFKLSDMTNVQRQMRFWKIAHETVDKYRKVKKYNQCKVSRYRNRIKSLNSLLDELLKEKKISAGQSLVLKESLSETQKQLLFSHLKKGKSNKYSPELRQRPQVVPSYQFVK</sequence>
<gene>
    <name evidence="1" type="primary">LOC114347040</name>
</gene>
<accession>A0A6P7H775</accession>
<proteinExistence type="predicted"/>
<dbReference type="RefSeq" id="XP_028153573.1">
    <property type="nucleotide sequence ID" value="XM_028297772.1"/>
</dbReference>
<protein>
    <submittedName>
        <fullName evidence="1">Uncharacterized protein LOC114347040</fullName>
    </submittedName>
</protein>
<dbReference type="AlphaFoldDB" id="A0A6P7H775"/>
<name>A0A6P7H775_DIAVI</name>
<evidence type="ECO:0000313" key="1">
    <source>
        <dbReference type="RefSeq" id="XP_028153573.1"/>
    </source>
</evidence>
<organism evidence="1">
    <name type="scientific">Diabrotica virgifera virgifera</name>
    <name type="common">western corn rootworm</name>
    <dbReference type="NCBI Taxonomy" id="50390"/>
    <lineage>
        <taxon>Eukaryota</taxon>
        <taxon>Metazoa</taxon>
        <taxon>Ecdysozoa</taxon>
        <taxon>Arthropoda</taxon>
        <taxon>Hexapoda</taxon>
        <taxon>Insecta</taxon>
        <taxon>Pterygota</taxon>
        <taxon>Neoptera</taxon>
        <taxon>Endopterygota</taxon>
        <taxon>Coleoptera</taxon>
        <taxon>Polyphaga</taxon>
        <taxon>Cucujiformia</taxon>
        <taxon>Chrysomeloidea</taxon>
        <taxon>Chrysomelidae</taxon>
        <taxon>Galerucinae</taxon>
        <taxon>Diabroticina</taxon>
        <taxon>Diabroticites</taxon>
        <taxon>Diabrotica</taxon>
    </lineage>
</organism>
<reference evidence="1" key="1">
    <citation type="submission" date="2025-08" db="UniProtKB">
        <authorList>
            <consortium name="RefSeq"/>
        </authorList>
    </citation>
    <scope>IDENTIFICATION</scope>
    <source>
        <tissue evidence="1">Whole insect</tissue>
    </source>
</reference>